<organism evidence="2 3">
    <name type="scientific">Streptomyces gulbargensis</name>
    <dbReference type="NCBI Taxonomy" id="364901"/>
    <lineage>
        <taxon>Bacteria</taxon>
        <taxon>Bacillati</taxon>
        <taxon>Actinomycetota</taxon>
        <taxon>Actinomycetes</taxon>
        <taxon>Kitasatosporales</taxon>
        <taxon>Streptomycetaceae</taxon>
        <taxon>Streptomyces</taxon>
    </lineage>
</organism>
<evidence type="ECO:0000313" key="2">
    <source>
        <dbReference type="EMBL" id="GAA3904791.1"/>
    </source>
</evidence>
<evidence type="ECO:0000313" key="3">
    <source>
        <dbReference type="Proteomes" id="UP001501000"/>
    </source>
</evidence>
<gene>
    <name evidence="2" type="ORF">GCM10022244_13690</name>
</gene>
<sequence length="104" mass="11413">MSLPRAAVGRRGAGGGFTSQGSAEEALRRFPQGEAGGSEPDRRRLPEAWLAAKTLVPKPTKTARYRDFVRDDPTTTARDARKAALSSMRERPPTCSKQSRDDRI</sequence>
<dbReference type="Proteomes" id="UP001501000">
    <property type="component" value="Unassembled WGS sequence"/>
</dbReference>
<comment type="caution">
    <text evidence="2">The sequence shown here is derived from an EMBL/GenBank/DDBJ whole genome shotgun (WGS) entry which is preliminary data.</text>
</comment>
<accession>A0ABP7LMD3</accession>
<proteinExistence type="predicted"/>
<reference evidence="3" key="1">
    <citation type="journal article" date="2019" name="Int. J. Syst. Evol. Microbiol.">
        <title>The Global Catalogue of Microorganisms (GCM) 10K type strain sequencing project: providing services to taxonomists for standard genome sequencing and annotation.</title>
        <authorList>
            <consortium name="The Broad Institute Genomics Platform"/>
            <consortium name="The Broad Institute Genome Sequencing Center for Infectious Disease"/>
            <person name="Wu L."/>
            <person name="Ma J."/>
        </authorList>
    </citation>
    <scope>NUCLEOTIDE SEQUENCE [LARGE SCALE GENOMIC DNA]</scope>
    <source>
        <strain evidence="3">JCM 16956</strain>
    </source>
</reference>
<dbReference type="EMBL" id="BAABAJ010000003">
    <property type="protein sequence ID" value="GAA3904791.1"/>
    <property type="molecule type" value="Genomic_DNA"/>
</dbReference>
<name>A0ABP7LMD3_9ACTN</name>
<feature type="compositionally biased region" description="Low complexity" evidence="1">
    <location>
        <begin position="1"/>
        <end position="10"/>
    </location>
</feature>
<feature type="region of interest" description="Disordered" evidence="1">
    <location>
        <begin position="1"/>
        <end position="45"/>
    </location>
</feature>
<protein>
    <submittedName>
        <fullName evidence="2">Uncharacterized protein</fullName>
    </submittedName>
</protein>
<keyword evidence="3" id="KW-1185">Reference proteome</keyword>
<evidence type="ECO:0000256" key="1">
    <source>
        <dbReference type="SAM" id="MobiDB-lite"/>
    </source>
</evidence>
<feature type="region of interest" description="Disordered" evidence="1">
    <location>
        <begin position="67"/>
        <end position="104"/>
    </location>
</feature>